<dbReference type="GO" id="GO:0005886">
    <property type="term" value="C:plasma membrane"/>
    <property type="evidence" value="ECO:0007669"/>
    <property type="project" value="UniProtKB-SubCell"/>
</dbReference>
<feature type="transmembrane region" description="Helical" evidence="8">
    <location>
        <begin position="7"/>
        <end position="27"/>
    </location>
</feature>
<dbReference type="InterPro" id="IPR018584">
    <property type="entry name" value="GT87"/>
</dbReference>
<evidence type="ECO:0000256" key="4">
    <source>
        <dbReference type="ARBA" id="ARBA00022692"/>
    </source>
</evidence>
<feature type="transmembrane region" description="Helical" evidence="8">
    <location>
        <begin position="231"/>
        <end position="256"/>
    </location>
</feature>
<dbReference type="EMBL" id="JACHJS010000001">
    <property type="protein sequence ID" value="MBB4966540.1"/>
    <property type="molecule type" value="Genomic_DNA"/>
</dbReference>
<dbReference type="EC" id="2.4.1.-" evidence="9"/>
<keyword evidence="2" id="KW-1003">Cell membrane</keyword>
<dbReference type="Pfam" id="PF09594">
    <property type="entry name" value="GT87"/>
    <property type="match status" value="1"/>
</dbReference>
<feature type="transmembrane region" description="Helical" evidence="8">
    <location>
        <begin position="86"/>
        <end position="106"/>
    </location>
</feature>
<evidence type="ECO:0000256" key="1">
    <source>
        <dbReference type="ARBA" id="ARBA00004651"/>
    </source>
</evidence>
<evidence type="ECO:0000256" key="6">
    <source>
        <dbReference type="ARBA" id="ARBA00023136"/>
    </source>
</evidence>
<keyword evidence="3 9" id="KW-0808">Transferase</keyword>
<evidence type="ECO:0000256" key="2">
    <source>
        <dbReference type="ARBA" id="ARBA00022475"/>
    </source>
</evidence>
<evidence type="ECO:0000256" key="8">
    <source>
        <dbReference type="SAM" id="Phobius"/>
    </source>
</evidence>
<evidence type="ECO:0000313" key="10">
    <source>
        <dbReference type="Proteomes" id="UP000542674"/>
    </source>
</evidence>
<feature type="transmembrane region" description="Helical" evidence="8">
    <location>
        <begin position="127"/>
        <end position="145"/>
    </location>
</feature>
<protein>
    <submittedName>
        <fullName evidence="9">Alpha-1,2-mannosyltransferase</fullName>
        <ecNumber evidence="9">2.4.1.-</ecNumber>
    </submittedName>
</protein>
<evidence type="ECO:0000256" key="3">
    <source>
        <dbReference type="ARBA" id="ARBA00022679"/>
    </source>
</evidence>
<evidence type="ECO:0000256" key="7">
    <source>
        <dbReference type="ARBA" id="ARBA00024033"/>
    </source>
</evidence>
<dbReference type="RefSeq" id="WP_184670602.1">
    <property type="nucleotide sequence ID" value="NZ_BAABAI010000024.1"/>
</dbReference>
<keyword evidence="4 8" id="KW-0812">Transmembrane</keyword>
<keyword evidence="6 8" id="KW-0472">Membrane</keyword>
<comment type="subcellular location">
    <subcellularLocation>
        <location evidence="1">Cell membrane</location>
        <topology evidence="1">Multi-pass membrane protein</topology>
    </subcellularLocation>
</comment>
<organism evidence="9 10">
    <name type="scientific">Saccharothrix violaceirubra</name>
    <dbReference type="NCBI Taxonomy" id="413306"/>
    <lineage>
        <taxon>Bacteria</taxon>
        <taxon>Bacillati</taxon>
        <taxon>Actinomycetota</taxon>
        <taxon>Actinomycetes</taxon>
        <taxon>Pseudonocardiales</taxon>
        <taxon>Pseudonocardiaceae</taxon>
        <taxon>Saccharothrix</taxon>
    </lineage>
</organism>
<sequence>MIVPVRPIVVAGLGAVVAAAFACWLLDLPLGTDSAVYRSGALAVLDGVPLYGHLPATPSWSPDLPFAYPPVAALLFLPLAAVPTEFAWAGMAGLSVVCVGVVARLLPHGKRWWPLLPVMLEPVWRTVALGQVNLVLMTLVLVDVLRRSRWSGVLIGLAAAVKLTPLIFVGYLLIAGRRRDAARAVATFGVATGLGFLLLPGDSVRYWTSALLGANDAMSNAWWGNQSLNGVVLRLGGGTAVLAVLTLVCLGVAVYLTRKLVHDRPVEALLVMAFCGLLVSPISWSHHWVWVLPLGMLVARRPWWVVAVFSGAVLAVPLADNGYVLATLVAGVVLTVRVVRQSRRPIAALS</sequence>
<gene>
    <name evidence="9" type="ORF">F4559_003899</name>
</gene>
<proteinExistence type="inferred from homology"/>
<keyword evidence="10" id="KW-1185">Reference proteome</keyword>
<keyword evidence="9" id="KW-0328">Glycosyltransferase</keyword>
<name>A0A7W7T786_9PSEU</name>
<evidence type="ECO:0000256" key="5">
    <source>
        <dbReference type="ARBA" id="ARBA00022989"/>
    </source>
</evidence>
<dbReference type="Proteomes" id="UP000542674">
    <property type="component" value="Unassembled WGS sequence"/>
</dbReference>
<feature type="transmembrane region" description="Helical" evidence="8">
    <location>
        <begin position="268"/>
        <end position="291"/>
    </location>
</feature>
<comment type="caution">
    <text evidence="9">The sequence shown here is derived from an EMBL/GenBank/DDBJ whole genome shotgun (WGS) entry which is preliminary data.</text>
</comment>
<comment type="similarity">
    <text evidence="7">Belongs to the glycosyltransferase 87 family.</text>
</comment>
<evidence type="ECO:0000313" key="9">
    <source>
        <dbReference type="EMBL" id="MBB4966540.1"/>
    </source>
</evidence>
<accession>A0A7W7T786</accession>
<dbReference type="AlphaFoldDB" id="A0A7W7T786"/>
<feature type="transmembrane region" description="Helical" evidence="8">
    <location>
        <begin position="151"/>
        <end position="174"/>
    </location>
</feature>
<dbReference type="PROSITE" id="PS51257">
    <property type="entry name" value="PROKAR_LIPOPROTEIN"/>
    <property type="match status" value="1"/>
</dbReference>
<reference evidence="9 10" key="1">
    <citation type="submission" date="2020-08" db="EMBL/GenBank/DDBJ databases">
        <title>Sequencing the genomes of 1000 actinobacteria strains.</title>
        <authorList>
            <person name="Klenk H.-P."/>
        </authorList>
    </citation>
    <scope>NUCLEOTIDE SEQUENCE [LARGE SCALE GENOMIC DNA]</scope>
    <source>
        <strain evidence="9 10">DSM 45084</strain>
    </source>
</reference>
<feature type="transmembrane region" description="Helical" evidence="8">
    <location>
        <begin position="303"/>
        <end position="336"/>
    </location>
</feature>
<keyword evidence="5 8" id="KW-1133">Transmembrane helix</keyword>
<dbReference type="GO" id="GO:0016758">
    <property type="term" value="F:hexosyltransferase activity"/>
    <property type="evidence" value="ECO:0007669"/>
    <property type="project" value="InterPro"/>
</dbReference>